<dbReference type="RefSeq" id="WP_338210066.1">
    <property type="nucleotide sequence ID" value="NZ_JAYMFF010000009.1"/>
</dbReference>
<comment type="caution">
    <text evidence="3">The sequence shown here is derived from an EMBL/GenBank/DDBJ whole genome shotgun (WGS) entry which is preliminary data.</text>
</comment>
<evidence type="ECO:0000313" key="3">
    <source>
        <dbReference type="EMBL" id="MEC4176011.1"/>
    </source>
</evidence>
<dbReference type="InterPro" id="IPR018649">
    <property type="entry name" value="SHOCT"/>
</dbReference>
<dbReference type="Proteomes" id="UP001349994">
    <property type="component" value="Unassembled WGS sequence"/>
</dbReference>
<evidence type="ECO:0000256" key="1">
    <source>
        <dbReference type="SAM" id="Phobius"/>
    </source>
</evidence>
<keyword evidence="4" id="KW-1185">Reference proteome</keyword>
<evidence type="ECO:0000313" key="4">
    <source>
        <dbReference type="Proteomes" id="UP001349994"/>
    </source>
</evidence>
<dbReference type="EMBL" id="JAYMFF010000009">
    <property type="protein sequence ID" value="MEC4176011.1"/>
    <property type="molecule type" value="Genomic_DNA"/>
</dbReference>
<feature type="domain" description="SHOCT" evidence="2">
    <location>
        <begin position="73"/>
        <end position="96"/>
    </location>
</feature>
<sequence>MKLLGMDAPIVLIWLIVGIVFGIASGKVAQKKGYSYSAFCALGFFLGVIGLIVALVMPDKAVKSVDIADGLLKYKRLLDEGVISQSEFDAKKKELMGEDS</sequence>
<reference evidence="3 4" key="1">
    <citation type="submission" date="2024-01" db="EMBL/GenBank/DDBJ databases">
        <title>novel species in genus Adlercreutzia.</title>
        <authorList>
            <person name="Liu X."/>
        </authorList>
    </citation>
    <scope>NUCLEOTIDE SEQUENCE [LARGE SCALE GENOMIC DNA]</scope>
    <source>
        <strain evidence="3 4">R7</strain>
    </source>
</reference>
<evidence type="ECO:0000259" key="2">
    <source>
        <dbReference type="Pfam" id="PF09851"/>
    </source>
</evidence>
<keyword evidence="1" id="KW-0812">Transmembrane</keyword>
<proteinExistence type="predicted"/>
<organism evidence="3 4">
    <name type="scientific">Adlercreutzia wanghongyangiae</name>
    <dbReference type="NCBI Taxonomy" id="3111451"/>
    <lineage>
        <taxon>Bacteria</taxon>
        <taxon>Bacillati</taxon>
        <taxon>Actinomycetota</taxon>
        <taxon>Coriobacteriia</taxon>
        <taxon>Eggerthellales</taxon>
        <taxon>Eggerthellaceae</taxon>
        <taxon>Adlercreutzia</taxon>
    </lineage>
</organism>
<feature type="transmembrane region" description="Helical" evidence="1">
    <location>
        <begin position="36"/>
        <end position="57"/>
    </location>
</feature>
<accession>A0ABU6IHT5</accession>
<protein>
    <submittedName>
        <fullName evidence="3">SHOCT domain-containing protein</fullName>
    </submittedName>
</protein>
<name>A0ABU6IHT5_9ACTN</name>
<gene>
    <name evidence="3" type="ORF">VIN30_06080</name>
</gene>
<keyword evidence="1" id="KW-0472">Membrane</keyword>
<dbReference type="Pfam" id="PF09851">
    <property type="entry name" value="SHOCT"/>
    <property type="match status" value="1"/>
</dbReference>
<keyword evidence="1" id="KW-1133">Transmembrane helix</keyword>